<dbReference type="InterPro" id="IPR011011">
    <property type="entry name" value="Znf_FYVE_PHD"/>
</dbReference>
<proteinExistence type="predicted"/>
<feature type="compositionally biased region" description="Low complexity" evidence="4">
    <location>
        <begin position="146"/>
        <end position="161"/>
    </location>
</feature>
<keyword evidence="3" id="KW-0862">Zinc</keyword>
<dbReference type="InterPro" id="IPR019787">
    <property type="entry name" value="Znf_PHD-finger"/>
</dbReference>
<dbReference type="EMBL" id="JAAIUW010000006">
    <property type="protein sequence ID" value="KAF7828466.1"/>
    <property type="molecule type" value="Genomic_DNA"/>
</dbReference>
<evidence type="ECO:0000256" key="5">
    <source>
        <dbReference type="SAM" id="Phobius"/>
    </source>
</evidence>
<dbReference type="Pfam" id="PF00628">
    <property type="entry name" value="PHD"/>
    <property type="match status" value="1"/>
</dbReference>
<feature type="region of interest" description="Disordered" evidence="4">
    <location>
        <begin position="140"/>
        <end position="180"/>
    </location>
</feature>
<evidence type="ECO:0000256" key="3">
    <source>
        <dbReference type="ARBA" id="ARBA00022833"/>
    </source>
</evidence>
<keyword evidence="2" id="KW-0863">Zinc-finger</keyword>
<dbReference type="Gene3D" id="3.30.40.10">
    <property type="entry name" value="Zinc/RING finger domain, C3HC4 (zinc finger)"/>
    <property type="match status" value="1"/>
</dbReference>
<dbReference type="GO" id="GO:0003714">
    <property type="term" value="F:transcription corepressor activity"/>
    <property type="evidence" value="ECO:0007669"/>
    <property type="project" value="InterPro"/>
</dbReference>
<feature type="transmembrane region" description="Helical" evidence="5">
    <location>
        <begin position="100"/>
        <end position="125"/>
    </location>
</feature>
<evidence type="ECO:0000256" key="2">
    <source>
        <dbReference type="ARBA" id="ARBA00022771"/>
    </source>
</evidence>
<protein>
    <submittedName>
        <fullName evidence="7">Increased DNA methylation 1-like</fullName>
    </submittedName>
</protein>
<evidence type="ECO:0000256" key="4">
    <source>
        <dbReference type="SAM" id="MobiDB-lite"/>
    </source>
</evidence>
<dbReference type="PANTHER" id="PTHR46309:SF5">
    <property type="entry name" value="GNAT FAMILY ACETYLTRANSFERASE"/>
    <property type="match status" value="1"/>
</dbReference>
<evidence type="ECO:0000313" key="8">
    <source>
        <dbReference type="Proteomes" id="UP000634136"/>
    </source>
</evidence>
<evidence type="ECO:0000259" key="6">
    <source>
        <dbReference type="Pfam" id="PF00628"/>
    </source>
</evidence>
<dbReference type="SUPFAM" id="SSF57903">
    <property type="entry name" value="FYVE/PHD zinc finger"/>
    <property type="match status" value="1"/>
</dbReference>
<evidence type="ECO:0000256" key="1">
    <source>
        <dbReference type="ARBA" id="ARBA00022723"/>
    </source>
</evidence>
<keyword evidence="1" id="KW-0479">Metal-binding</keyword>
<dbReference type="InterPro" id="IPR013083">
    <property type="entry name" value="Znf_RING/FYVE/PHD"/>
</dbReference>
<dbReference type="GO" id="GO:0006357">
    <property type="term" value="P:regulation of transcription by RNA polymerase II"/>
    <property type="evidence" value="ECO:0007669"/>
    <property type="project" value="TreeGrafter"/>
</dbReference>
<name>A0A834TXB8_9FABA</name>
<dbReference type="GO" id="GO:0005634">
    <property type="term" value="C:nucleus"/>
    <property type="evidence" value="ECO:0007669"/>
    <property type="project" value="TreeGrafter"/>
</dbReference>
<feature type="domain" description="PHD-type" evidence="6">
    <location>
        <begin position="66"/>
        <end position="95"/>
    </location>
</feature>
<dbReference type="Proteomes" id="UP000634136">
    <property type="component" value="Unassembled WGS sequence"/>
</dbReference>
<accession>A0A834TXB8</accession>
<keyword evidence="5" id="KW-0812">Transmembrane</keyword>
<evidence type="ECO:0000313" key="7">
    <source>
        <dbReference type="EMBL" id="KAF7828466.1"/>
    </source>
</evidence>
<gene>
    <name evidence="7" type="ORF">G2W53_019630</name>
</gene>
<dbReference type="GO" id="GO:0008270">
    <property type="term" value="F:zinc ion binding"/>
    <property type="evidence" value="ECO:0007669"/>
    <property type="project" value="UniProtKB-KW"/>
</dbReference>
<dbReference type="InterPro" id="IPR042163">
    <property type="entry name" value="PHF12"/>
</dbReference>
<keyword evidence="5" id="KW-1133">Transmembrane helix</keyword>
<sequence length="180" mass="20112">MSVWAFEKYVGSDLKNPYEHIFLPRKGTCLLDCHIAAWDESNEHRCRGVEPFVPKETATDKSDDLCSICGDGGALICCEKCPSTFHPHCMSIKNVPQDGGYVLTVFANFVSLVLTLLSLPFAMLLQKDLTTLIEEAESDARDGSIDQQANNQNAQEPQDQEAVIRRPNIDLNLKKKKKIN</sequence>
<organism evidence="7 8">
    <name type="scientific">Senna tora</name>
    <dbReference type="NCBI Taxonomy" id="362788"/>
    <lineage>
        <taxon>Eukaryota</taxon>
        <taxon>Viridiplantae</taxon>
        <taxon>Streptophyta</taxon>
        <taxon>Embryophyta</taxon>
        <taxon>Tracheophyta</taxon>
        <taxon>Spermatophyta</taxon>
        <taxon>Magnoliopsida</taxon>
        <taxon>eudicotyledons</taxon>
        <taxon>Gunneridae</taxon>
        <taxon>Pentapetalae</taxon>
        <taxon>rosids</taxon>
        <taxon>fabids</taxon>
        <taxon>Fabales</taxon>
        <taxon>Fabaceae</taxon>
        <taxon>Caesalpinioideae</taxon>
        <taxon>Cassia clade</taxon>
        <taxon>Senna</taxon>
    </lineage>
</organism>
<keyword evidence="5" id="KW-0472">Membrane</keyword>
<dbReference type="OrthoDB" id="429143at2759"/>
<reference evidence="7" key="1">
    <citation type="submission" date="2020-09" db="EMBL/GenBank/DDBJ databases">
        <title>Genome-Enabled Discovery of Anthraquinone Biosynthesis in Senna tora.</title>
        <authorList>
            <person name="Kang S.-H."/>
            <person name="Pandey R.P."/>
            <person name="Lee C.-M."/>
            <person name="Sim J.-S."/>
            <person name="Jeong J.-T."/>
            <person name="Choi B.-S."/>
            <person name="Jung M."/>
            <person name="Ginzburg D."/>
            <person name="Zhao K."/>
            <person name="Won S.Y."/>
            <person name="Oh T.-J."/>
            <person name="Yu Y."/>
            <person name="Kim N.-H."/>
            <person name="Lee O.R."/>
            <person name="Lee T.-H."/>
            <person name="Bashyal P."/>
            <person name="Kim T.-S."/>
            <person name="Lee W.-H."/>
            <person name="Kawkins C."/>
            <person name="Kim C.-K."/>
            <person name="Kim J.S."/>
            <person name="Ahn B.O."/>
            <person name="Rhee S.Y."/>
            <person name="Sohng J.K."/>
        </authorList>
    </citation>
    <scope>NUCLEOTIDE SEQUENCE</scope>
    <source>
        <tissue evidence="7">Leaf</tissue>
    </source>
</reference>
<dbReference type="AlphaFoldDB" id="A0A834TXB8"/>
<dbReference type="PANTHER" id="PTHR46309">
    <property type="entry name" value="PHD FINGER PROTEIN 12"/>
    <property type="match status" value="1"/>
</dbReference>
<keyword evidence="8" id="KW-1185">Reference proteome</keyword>
<comment type="caution">
    <text evidence="7">The sequence shown here is derived from an EMBL/GenBank/DDBJ whole genome shotgun (WGS) entry which is preliminary data.</text>
</comment>